<accession>A0A8J2VAL0</accession>
<gene>
    <name evidence="1" type="ORF">GCM10011312_14810</name>
</gene>
<name>A0A8J2VAL0_9FLAO</name>
<dbReference type="AlphaFoldDB" id="A0A8J2VAL0"/>
<reference evidence="1" key="2">
    <citation type="submission" date="2020-09" db="EMBL/GenBank/DDBJ databases">
        <authorList>
            <person name="Sun Q."/>
            <person name="Zhou Y."/>
        </authorList>
    </citation>
    <scope>NUCLEOTIDE SEQUENCE</scope>
    <source>
        <strain evidence="1">CGMCC 1.12924</strain>
    </source>
</reference>
<evidence type="ECO:0000313" key="2">
    <source>
        <dbReference type="Proteomes" id="UP000652231"/>
    </source>
</evidence>
<dbReference type="InterPro" id="IPR032774">
    <property type="entry name" value="WG_beta_rep"/>
</dbReference>
<dbReference type="Proteomes" id="UP000652231">
    <property type="component" value="Unassembled WGS sequence"/>
</dbReference>
<dbReference type="EMBL" id="BMGK01000005">
    <property type="protein sequence ID" value="GGD92027.1"/>
    <property type="molecule type" value="Genomic_DNA"/>
</dbReference>
<keyword evidence="2" id="KW-1185">Reference proteome</keyword>
<dbReference type="PANTHER" id="PTHR37841">
    <property type="entry name" value="GLR2918 PROTEIN"/>
    <property type="match status" value="1"/>
</dbReference>
<evidence type="ECO:0008006" key="3">
    <source>
        <dbReference type="Google" id="ProtNLM"/>
    </source>
</evidence>
<dbReference type="PANTHER" id="PTHR37841:SF1">
    <property type="entry name" value="DUF3298 DOMAIN-CONTAINING PROTEIN"/>
    <property type="match status" value="1"/>
</dbReference>
<reference evidence="1" key="1">
    <citation type="journal article" date="2014" name="Int. J. Syst. Evol. Microbiol.">
        <title>Complete genome sequence of Corynebacterium casei LMG S-19264T (=DSM 44701T), isolated from a smear-ripened cheese.</title>
        <authorList>
            <consortium name="US DOE Joint Genome Institute (JGI-PGF)"/>
            <person name="Walter F."/>
            <person name="Albersmeier A."/>
            <person name="Kalinowski J."/>
            <person name="Ruckert C."/>
        </authorList>
    </citation>
    <scope>NUCLEOTIDE SEQUENCE</scope>
    <source>
        <strain evidence="1">CGMCC 1.12924</strain>
    </source>
</reference>
<evidence type="ECO:0000313" key="1">
    <source>
        <dbReference type="EMBL" id="GGD92027.1"/>
    </source>
</evidence>
<organism evidence="1 2">
    <name type="scientific">Planktosalinus lacus</name>
    <dbReference type="NCBI Taxonomy" id="1526573"/>
    <lineage>
        <taxon>Bacteria</taxon>
        <taxon>Pseudomonadati</taxon>
        <taxon>Bacteroidota</taxon>
        <taxon>Flavobacteriia</taxon>
        <taxon>Flavobacteriales</taxon>
        <taxon>Flavobacteriaceae</taxon>
        <taxon>Planktosalinus</taxon>
    </lineage>
</organism>
<proteinExistence type="predicted"/>
<protein>
    <recommendedName>
        <fullName evidence="3">WG repeat-containing protein</fullName>
    </recommendedName>
</protein>
<sequence length="202" mass="22326">MLLLLPFIATSQMFKNADFIAPLDEGYAAVKSNNQWGFIDESGKLIMDFRTDLISNDQVTTEVDLGVASQLYPVMVEERAIIKKQVNGIDYYGFINPTGKIVIEPRFLNVSNFKEGFALALAVSEDVLGENKALGKRVVSYSYDVVLIDSEGTIVKYLCGPFKVSLSKDKLKKAPPIVVKDISENLIAVKTPKGKWEVVGID</sequence>
<dbReference type="Pfam" id="PF14903">
    <property type="entry name" value="WG_beta_rep"/>
    <property type="match status" value="2"/>
</dbReference>
<comment type="caution">
    <text evidence="1">The sequence shown here is derived from an EMBL/GenBank/DDBJ whole genome shotgun (WGS) entry which is preliminary data.</text>
</comment>